<dbReference type="EMBL" id="AUZH01000035">
    <property type="protein sequence ID" value="KFN85966.1"/>
    <property type="molecule type" value="Genomic_DNA"/>
</dbReference>
<feature type="domain" description="Carrier" evidence="1">
    <location>
        <begin position="15"/>
        <end position="93"/>
    </location>
</feature>
<evidence type="ECO:0000259" key="1">
    <source>
        <dbReference type="PROSITE" id="PS50075"/>
    </source>
</evidence>
<dbReference type="InterPro" id="IPR009081">
    <property type="entry name" value="PP-bd_ACP"/>
</dbReference>
<reference evidence="3 5" key="2">
    <citation type="submission" date="2016-10" db="EMBL/GenBank/DDBJ databases">
        <authorList>
            <person name="Varghese N."/>
            <person name="Submissions S."/>
        </authorList>
    </citation>
    <scope>NUCLEOTIDE SEQUENCE [LARGE SCALE GENOMIC DNA]</scope>
    <source>
        <strain evidence="3 5">JB1</strain>
    </source>
</reference>
<dbReference type="EMBL" id="FOTG01000004">
    <property type="protein sequence ID" value="SFL21680.1"/>
    <property type="molecule type" value="Genomic_DNA"/>
</dbReference>
<protein>
    <submittedName>
        <fullName evidence="2">Acyl carrier protein</fullName>
    </submittedName>
</protein>
<evidence type="ECO:0000313" key="3">
    <source>
        <dbReference type="EMBL" id="SFL21680.1"/>
    </source>
</evidence>
<dbReference type="Gene3D" id="1.10.1200.10">
    <property type="entry name" value="ACP-like"/>
    <property type="match status" value="1"/>
</dbReference>
<dbReference type="Proteomes" id="UP000182793">
    <property type="component" value="Unassembled WGS sequence"/>
</dbReference>
<name>A0A091BJX6_STREI</name>
<proteinExistence type="predicted"/>
<dbReference type="PROSITE" id="PS50075">
    <property type="entry name" value="CARRIER"/>
    <property type="match status" value="1"/>
</dbReference>
<evidence type="ECO:0000313" key="2">
    <source>
        <dbReference type="EMBL" id="KFN85966.1"/>
    </source>
</evidence>
<dbReference type="RefSeq" id="WP_021141483.1">
    <property type="nucleotide sequence ID" value="NZ_AUZH01000035.1"/>
</dbReference>
<reference evidence="2 4" key="1">
    <citation type="journal article" date="2014" name="Genome Announc.">
        <title>Draft Genome Sequences of Streptococcus bovis Strains ATCC 33317 and JB1.</title>
        <authorList>
            <person name="Benahmed F.H."/>
            <person name="Gopinath G.R."/>
            <person name="Harbottle H."/>
            <person name="Cotta M.A."/>
            <person name="Luo Y."/>
            <person name="Henderson C."/>
            <person name="Teri P."/>
            <person name="Soppet D."/>
            <person name="Rasmussen M."/>
            <person name="Whitehead T.R."/>
            <person name="Davidson M."/>
        </authorList>
    </citation>
    <scope>NUCLEOTIDE SEQUENCE [LARGE SCALE GENOMIC DNA]</scope>
    <source>
        <strain evidence="2 4">JB1</strain>
    </source>
</reference>
<dbReference type="Proteomes" id="UP000029382">
    <property type="component" value="Unassembled WGS sequence"/>
</dbReference>
<evidence type="ECO:0000313" key="4">
    <source>
        <dbReference type="Proteomes" id="UP000029382"/>
    </source>
</evidence>
<sequence>MINWNDEKKVIKTRQEVVDQIKDVLIESLMLDLDKELIMNDQPLFGRGLELDSIDALELSIGLSTTFGVEINDDDMAVLSSVNKLADFVIENSEDFNGED</sequence>
<dbReference type="InterPro" id="IPR036736">
    <property type="entry name" value="ACP-like_sf"/>
</dbReference>
<comment type="caution">
    <text evidence="2">The sequence shown here is derived from an EMBL/GenBank/DDBJ whole genome shotgun (WGS) entry which is preliminary data.</text>
</comment>
<dbReference type="AlphaFoldDB" id="A0A091BJX6"/>
<evidence type="ECO:0000313" key="5">
    <source>
        <dbReference type="Proteomes" id="UP000182793"/>
    </source>
</evidence>
<dbReference type="SUPFAM" id="SSF47336">
    <property type="entry name" value="ACP-like"/>
    <property type="match status" value="1"/>
</dbReference>
<organism evidence="2 4">
    <name type="scientific">Streptococcus equinus JB1</name>
    <dbReference type="NCBI Taxonomy" id="1294274"/>
    <lineage>
        <taxon>Bacteria</taxon>
        <taxon>Bacillati</taxon>
        <taxon>Bacillota</taxon>
        <taxon>Bacilli</taxon>
        <taxon>Lactobacillales</taxon>
        <taxon>Streptococcaceae</taxon>
        <taxon>Streptococcus</taxon>
    </lineage>
</organism>
<accession>A0A091BJX6</accession>
<dbReference type="Pfam" id="PF00550">
    <property type="entry name" value="PP-binding"/>
    <property type="match status" value="1"/>
</dbReference>
<keyword evidence="5" id="KW-1185">Reference proteome</keyword>
<gene>
    <name evidence="2" type="ORF">H702_09580</name>
    <name evidence="3" type="ORF">SAMN02910290_00940</name>
</gene>